<dbReference type="Proteomes" id="UP000634136">
    <property type="component" value="Unassembled WGS sequence"/>
</dbReference>
<feature type="compositionally biased region" description="Basic residues" evidence="1">
    <location>
        <begin position="44"/>
        <end position="66"/>
    </location>
</feature>
<proteinExistence type="predicted"/>
<dbReference type="EMBL" id="JAAIUW010000010">
    <property type="protein sequence ID" value="KAF7810720.1"/>
    <property type="molecule type" value="Genomic_DNA"/>
</dbReference>
<dbReference type="PANTHER" id="PTHR36709">
    <property type="entry name" value="OS02G0604100 PROTEIN"/>
    <property type="match status" value="1"/>
</dbReference>
<feature type="region of interest" description="Disordered" evidence="1">
    <location>
        <begin position="26"/>
        <end position="80"/>
    </location>
</feature>
<protein>
    <submittedName>
        <fullName evidence="2">Uncharacterized protein</fullName>
    </submittedName>
</protein>
<evidence type="ECO:0000256" key="1">
    <source>
        <dbReference type="SAM" id="MobiDB-lite"/>
    </source>
</evidence>
<comment type="caution">
    <text evidence="2">The sequence shown here is derived from an EMBL/GenBank/DDBJ whole genome shotgun (WGS) entry which is preliminary data.</text>
</comment>
<dbReference type="PANTHER" id="PTHR36709:SF1">
    <property type="entry name" value="OS02G0604100 PROTEIN"/>
    <property type="match status" value="1"/>
</dbReference>
<keyword evidence="3" id="KW-1185">Reference proteome</keyword>
<evidence type="ECO:0000313" key="2">
    <source>
        <dbReference type="EMBL" id="KAF7810720.1"/>
    </source>
</evidence>
<reference evidence="2" key="1">
    <citation type="submission" date="2020-09" db="EMBL/GenBank/DDBJ databases">
        <title>Genome-Enabled Discovery of Anthraquinone Biosynthesis in Senna tora.</title>
        <authorList>
            <person name="Kang S.-H."/>
            <person name="Pandey R.P."/>
            <person name="Lee C.-M."/>
            <person name="Sim J.-S."/>
            <person name="Jeong J.-T."/>
            <person name="Choi B.-S."/>
            <person name="Jung M."/>
            <person name="Ginzburg D."/>
            <person name="Zhao K."/>
            <person name="Won S.Y."/>
            <person name="Oh T.-J."/>
            <person name="Yu Y."/>
            <person name="Kim N.-H."/>
            <person name="Lee O.R."/>
            <person name="Lee T.-H."/>
            <person name="Bashyal P."/>
            <person name="Kim T.-S."/>
            <person name="Lee W.-H."/>
            <person name="Kawkins C."/>
            <person name="Kim C.-K."/>
            <person name="Kim J.S."/>
            <person name="Ahn B.O."/>
            <person name="Rhee S.Y."/>
            <person name="Sohng J.K."/>
        </authorList>
    </citation>
    <scope>NUCLEOTIDE SEQUENCE</scope>
    <source>
        <tissue evidence="2">Leaf</tissue>
    </source>
</reference>
<organism evidence="2 3">
    <name type="scientific">Senna tora</name>
    <dbReference type="NCBI Taxonomy" id="362788"/>
    <lineage>
        <taxon>Eukaryota</taxon>
        <taxon>Viridiplantae</taxon>
        <taxon>Streptophyta</taxon>
        <taxon>Embryophyta</taxon>
        <taxon>Tracheophyta</taxon>
        <taxon>Spermatophyta</taxon>
        <taxon>Magnoliopsida</taxon>
        <taxon>eudicotyledons</taxon>
        <taxon>Gunneridae</taxon>
        <taxon>Pentapetalae</taxon>
        <taxon>rosids</taxon>
        <taxon>fabids</taxon>
        <taxon>Fabales</taxon>
        <taxon>Fabaceae</taxon>
        <taxon>Caesalpinioideae</taxon>
        <taxon>Cassia clade</taxon>
        <taxon>Senna</taxon>
    </lineage>
</organism>
<dbReference type="OrthoDB" id="775892at2759"/>
<name>A0A834SXH7_9FABA</name>
<dbReference type="AlphaFoldDB" id="A0A834SXH7"/>
<sequence length="80" mass="8515">MGSFAEQKAALQKGLVTMEDVEMAVTAEAEGGSRSQDSSEPSRKIHLKKGLKLKQVKNKGKNKRKSAAPAAEVSADAMVE</sequence>
<gene>
    <name evidence="2" type="ORF">G2W53_031696</name>
</gene>
<accession>A0A834SXH7</accession>
<evidence type="ECO:0000313" key="3">
    <source>
        <dbReference type="Proteomes" id="UP000634136"/>
    </source>
</evidence>
<feature type="compositionally biased region" description="Low complexity" evidence="1">
    <location>
        <begin position="67"/>
        <end position="80"/>
    </location>
</feature>